<dbReference type="PANTHER" id="PTHR30005">
    <property type="entry name" value="EXOPOLYPHOSPHATASE"/>
    <property type="match status" value="1"/>
</dbReference>
<dbReference type="InterPro" id="IPR050273">
    <property type="entry name" value="GppA/Ppx_hydrolase"/>
</dbReference>
<dbReference type="CDD" id="cd24052">
    <property type="entry name" value="ASKHA_NBD_HpPPX-GppA-like"/>
    <property type="match status" value="1"/>
</dbReference>
<accession>A0A449BLB7</accession>
<evidence type="ECO:0000256" key="1">
    <source>
        <dbReference type="ARBA" id="ARBA00007125"/>
    </source>
</evidence>
<dbReference type="KEGG" id="ahk:NCTC10172_01299"/>
<sequence>MNYGVIDLGSNSVRLVIYKQTQDRLKIIYNRRESVGLIAYINKDNELTIEGKELLLKTLRKLSVESTNFKLNYFYVLGTEALRQAKNKNEVLSFLKNNLGLEITILSEKEEAFYGAYAILNEFNTKQGFIADLGGGSTEVSFIYEGKIDYYFTLKLGSLSAYLKFIKHIIPNEAEIMMLKNHIRLSLKEIKKQNKEINLLYGVGGSFKALKKLIIEYFDESIDAFSLNDVKTLLSRILYDYEKEYLNLVRIIPERVHTMIPSLVIIIEICEYLGVNLISVGIQGLREGFILHKIKN</sequence>
<keyword evidence="4" id="KW-1185">Reference proteome</keyword>
<comment type="similarity">
    <text evidence="1">Belongs to the GppA/Ppx family.</text>
</comment>
<dbReference type="RefSeq" id="WP_035368299.1">
    <property type="nucleotide sequence ID" value="NZ_LR215050.1"/>
</dbReference>
<evidence type="ECO:0000259" key="2">
    <source>
        <dbReference type="Pfam" id="PF02541"/>
    </source>
</evidence>
<dbReference type="InterPro" id="IPR043129">
    <property type="entry name" value="ATPase_NBD"/>
</dbReference>
<dbReference type="AlphaFoldDB" id="A0A449BLB7"/>
<dbReference type="SUPFAM" id="SSF53067">
    <property type="entry name" value="Actin-like ATPase domain"/>
    <property type="match status" value="2"/>
</dbReference>
<protein>
    <submittedName>
        <fullName evidence="3">Guanosine-5'-triphosphate,3'-diphosphate pyrophosphatase</fullName>
        <ecNumber evidence="3">3.6.1.40</ecNumber>
    </submittedName>
</protein>
<dbReference type="InterPro" id="IPR003695">
    <property type="entry name" value="Ppx_GppA_N"/>
</dbReference>
<evidence type="ECO:0000313" key="3">
    <source>
        <dbReference type="EMBL" id="VEU83225.1"/>
    </source>
</evidence>
<dbReference type="Gene3D" id="3.30.420.150">
    <property type="entry name" value="Exopolyphosphatase. Domain 2"/>
    <property type="match status" value="1"/>
</dbReference>
<feature type="domain" description="Ppx/GppA phosphatase N-terminal" evidence="2">
    <location>
        <begin position="16"/>
        <end position="295"/>
    </location>
</feature>
<keyword evidence="3" id="KW-0378">Hydrolase</keyword>
<dbReference type="EMBL" id="LR215050">
    <property type="protein sequence ID" value="VEU83225.1"/>
    <property type="molecule type" value="Genomic_DNA"/>
</dbReference>
<dbReference type="GO" id="GO:0006357">
    <property type="term" value="P:regulation of transcription by RNA polymerase II"/>
    <property type="evidence" value="ECO:0007669"/>
    <property type="project" value="TreeGrafter"/>
</dbReference>
<dbReference type="Pfam" id="PF02541">
    <property type="entry name" value="Ppx-GppA"/>
    <property type="match status" value="1"/>
</dbReference>
<dbReference type="PANTHER" id="PTHR30005:SF0">
    <property type="entry name" value="RETROGRADE REGULATION PROTEIN 2"/>
    <property type="match status" value="1"/>
</dbReference>
<organism evidence="3 4">
    <name type="scientific">Acholeplasma hippikon</name>
    <dbReference type="NCBI Taxonomy" id="264636"/>
    <lineage>
        <taxon>Bacteria</taxon>
        <taxon>Bacillati</taxon>
        <taxon>Mycoplasmatota</taxon>
        <taxon>Mollicutes</taxon>
        <taxon>Acholeplasmatales</taxon>
        <taxon>Acholeplasmataceae</taxon>
        <taxon>Acholeplasma</taxon>
    </lineage>
</organism>
<name>A0A449BLB7_9MOLU</name>
<gene>
    <name evidence="3" type="primary">gppA</name>
    <name evidence="3" type="ORF">NCTC10172_01299</name>
</gene>
<dbReference type="Proteomes" id="UP000290909">
    <property type="component" value="Chromosome"/>
</dbReference>
<evidence type="ECO:0000313" key="4">
    <source>
        <dbReference type="Proteomes" id="UP000290909"/>
    </source>
</evidence>
<reference evidence="3 4" key="1">
    <citation type="submission" date="2019-01" db="EMBL/GenBank/DDBJ databases">
        <authorList>
            <consortium name="Pathogen Informatics"/>
        </authorList>
    </citation>
    <scope>NUCLEOTIDE SEQUENCE [LARGE SCALE GENOMIC DNA]</scope>
    <source>
        <strain evidence="3 4">NCTC10172</strain>
    </source>
</reference>
<dbReference type="Gene3D" id="3.30.420.40">
    <property type="match status" value="1"/>
</dbReference>
<proteinExistence type="inferred from homology"/>
<dbReference type="EC" id="3.6.1.40" evidence="3"/>
<dbReference type="STRING" id="1408416.GCA_000702765_00168"/>
<dbReference type="GO" id="GO:0008894">
    <property type="term" value="F:guanosine-5'-triphosphate,3'-diphosphate diphosphatase activity"/>
    <property type="evidence" value="ECO:0007669"/>
    <property type="project" value="UniProtKB-EC"/>
</dbReference>